<accession>T1K6A8</accession>
<sequence length="111" mass="12385">MLLPVCPLGLTVSNEPSYSERDSVMSTFVNFWRTIDDFIEYLRSRTSGLRGSMMNMLTPLSEIVPSNSSVGVVWLQPGWLNKTLSEAYDNLKVNPIPSATNTTSTNLTRPQ</sequence>
<name>T1K6A8_TETUR</name>
<evidence type="ECO:0000313" key="2">
    <source>
        <dbReference type="Proteomes" id="UP000015104"/>
    </source>
</evidence>
<evidence type="ECO:0000313" key="1">
    <source>
        <dbReference type="EnsemblMetazoa" id="tetur05g09220.1"/>
    </source>
</evidence>
<protein>
    <submittedName>
        <fullName evidence="1">Uncharacterized protein</fullName>
    </submittedName>
</protein>
<dbReference type="HOGENOM" id="CLU_2161556_0_0_1"/>
<dbReference type="Proteomes" id="UP000015104">
    <property type="component" value="Unassembled WGS sequence"/>
</dbReference>
<reference evidence="2" key="1">
    <citation type="submission" date="2011-08" db="EMBL/GenBank/DDBJ databases">
        <authorList>
            <person name="Rombauts S."/>
        </authorList>
    </citation>
    <scope>NUCLEOTIDE SEQUENCE</scope>
    <source>
        <strain evidence="2">London</strain>
    </source>
</reference>
<reference evidence="1" key="2">
    <citation type="submission" date="2015-06" db="UniProtKB">
        <authorList>
            <consortium name="EnsemblMetazoa"/>
        </authorList>
    </citation>
    <scope>IDENTIFICATION</scope>
</reference>
<dbReference type="EMBL" id="CAEY01001593">
    <property type="status" value="NOT_ANNOTATED_CDS"/>
    <property type="molecule type" value="Genomic_DNA"/>
</dbReference>
<dbReference type="EnsemblMetazoa" id="tetur05g09220.1">
    <property type="protein sequence ID" value="tetur05g09220.1"/>
    <property type="gene ID" value="tetur05g09220"/>
</dbReference>
<organism evidence="1 2">
    <name type="scientific">Tetranychus urticae</name>
    <name type="common">Two-spotted spider mite</name>
    <dbReference type="NCBI Taxonomy" id="32264"/>
    <lineage>
        <taxon>Eukaryota</taxon>
        <taxon>Metazoa</taxon>
        <taxon>Ecdysozoa</taxon>
        <taxon>Arthropoda</taxon>
        <taxon>Chelicerata</taxon>
        <taxon>Arachnida</taxon>
        <taxon>Acari</taxon>
        <taxon>Acariformes</taxon>
        <taxon>Trombidiformes</taxon>
        <taxon>Prostigmata</taxon>
        <taxon>Eleutherengona</taxon>
        <taxon>Raphignathae</taxon>
        <taxon>Tetranychoidea</taxon>
        <taxon>Tetranychidae</taxon>
        <taxon>Tetranychus</taxon>
    </lineage>
</organism>
<keyword evidence="2" id="KW-1185">Reference proteome</keyword>
<proteinExistence type="predicted"/>
<dbReference type="AlphaFoldDB" id="T1K6A8"/>